<sequence length="134" mass="15430">MARNETIIGLTTKKRAYEHAARGRQFLSLMVPLSSCLLRDRLLQILYTVELWVIFLTSTEKRVATLRTSTAITMPRLLQKNPTPSKPSGHISRGMPRKDSAKSRERERERSSLTHSESERAKNLPRELSVKEVW</sequence>
<dbReference type="EMBL" id="CM035435">
    <property type="protein sequence ID" value="KAH7289548.1"/>
    <property type="molecule type" value="Genomic_DNA"/>
</dbReference>
<comment type="caution">
    <text evidence="2">The sequence shown here is derived from an EMBL/GenBank/DDBJ whole genome shotgun (WGS) entry which is preliminary data.</text>
</comment>
<evidence type="ECO:0000313" key="3">
    <source>
        <dbReference type="Proteomes" id="UP000825935"/>
    </source>
</evidence>
<gene>
    <name evidence="2" type="ORF">KP509_30G008200</name>
</gene>
<feature type="compositionally biased region" description="Basic and acidic residues" evidence="1">
    <location>
        <begin position="96"/>
        <end position="134"/>
    </location>
</feature>
<name>A0A8T2R1G4_CERRI</name>
<proteinExistence type="predicted"/>
<protein>
    <submittedName>
        <fullName evidence="2">Uncharacterized protein</fullName>
    </submittedName>
</protein>
<organism evidence="2 3">
    <name type="scientific">Ceratopteris richardii</name>
    <name type="common">Triangle waterfern</name>
    <dbReference type="NCBI Taxonomy" id="49495"/>
    <lineage>
        <taxon>Eukaryota</taxon>
        <taxon>Viridiplantae</taxon>
        <taxon>Streptophyta</taxon>
        <taxon>Embryophyta</taxon>
        <taxon>Tracheophyta</taxon>
        <taxon>Polypodiopsida</taxon>
        <taxon>Polypodiidae</taxon>
        <taxon>Polypodiales</taxon>
        <taxon>Pteridineae</taxon>
        <taxon>Pteridaceae</taxon>
        <taxon>Parkerioideae</taxon>
        <taxon>Ceratopteris</taxon>
    </lineage>
</organism>
<reference evidence="2" key="1">
    <citation type="submission" date="2021-08" db="EMBL/GenBank/DDBJ databases">
        <title>WGS assembly of Ceratopteris richardii.</title>
        <authorList>
            <person name="Marchant D.B."/>
            <person name="Chen G."/>
            <person name="Jenkins J."/>
            <person name="Shu S."/>
            <person name="Leebens-Mack J."/>
            <person name="Grimwood J."/>
            <person name="Schmutz J."/>
            <person name="Soltis P."/>
            <person name="Soltis D."/>
            <person name="Chen Z.-H."/>
        </authorList>
    </citation>
    <scope>NUCLEOTIDE SEQUENCE</scope>
    <source>
        <strain evidence="2">Whitten #5841</strain>
        <tissue evidence="2">Leaf</tissue>
    </source>
</reference>
<dbReference type="Proteomes" id="UP000825935">
    <property type="component" value="Chromosome 30"/>
</dbReference>
<evidence type="ECO:0000313" key="2">
    <source>
        <dbReference type="EMBL" id="KAH7289548.1"/>
    </source>
</evidence>
<feature type="region of interest" description="Disordered" evidence="1">
    <location>
        <begin position="71"/>
        <end position="134"/>
    </location>
</feature>
<keyword evidence="3" id="KW-1185">Reference proteome</keyword>
<evidence type="ECO:0000256" key="1">
    <source>
        <dbReference type="SAM" id="MobiDB-lite"/>
    </source>
</evidence>
<accession>A0A8T2R1G4</accession>
<dbReference type="AlphaFoldDB" id="A0A8T2R1G4"/>